<dbReference type="Proteomes" id="UP000784294">
    <property type="component" value="Unassembled WGS sequence"/>
</dbReference>
<comment type="caution">
    <text evidence="1">The sequence shown here is derived from an EMBL/GenBank/DDBJ whole genome shotgun (WGS) entry which is preliminary data.</text>
</comment>
<evidence type="ECO:0000313" key="2">
    <source>
        <dbReference type="Proteomes" id="UP000784294"/>
    </source>
</evidence>
<gene>
    <name evidence="1" type="ORF">PXEA_LOCUS31029</name>
</gene>
<sequence>MATVRQGSLGRGLFLHTHKGAVFTHRQNRYLPALWSVSLTHPQTGMQFLPLAGHAGMVTGMCMQFARLSCRHKLLRGVLPSP</sequence>
<accession>A0A3S5BSF1</accession>
<organism evidence="1 2">
    <name type="scientific">Protopolystoma xenopodis</name>
    <dbReference type="NCBI Taxonomy" id="117903"/>
    <lineage>
        <taxon>Eukaryota</taxon>
        <taxon>Metazoa</taxon>
        <taxon>Spiralia</taxon>
        <taxon>Lophotrochozoa</taxon>
        <taxon>Platyhelminthes</taxon>
        <taxon>Monogenea</taxon>
        <taxon>Polyopisthocotylea</taxon>
        <taxon>Polystomatidea</taxon>
        <taxon>Polystomatidae</taxon>
        <taxon>Protopolystoma</taxon>
    </lineage>
</organism>
<name>A0A3S5BSF1_9PLAT</name>
<proteinExistence type="predicted"/>
<dbReference type="AlphaFoldDB" id="A0A3S5BSF1"/>
<reference evidence="1" key="1">
    <citation type="submission" date="2018-11" db="EMBL/GenBank/DDBJ databases">
        <authorList>
            <consortium name="Pathogen Informatics"/>
        </authorList>
    </citation>
    <scope>NUCLEOTIDE SEQUENCE</scope>
</reference>
<dbReference type="EMBL" id="CAAALY010255447">
    <property type="protein sequence ID" value="VEL37589.1"/>
    <property type="molecule type" value="Genomic_DNA"/>
</dbReference>
<protein>
    <submittedName>
        <fullName evidence="1">Uncharacterized protein</fullName>
    </submittedName>
</protein>
<evidence type="ECO:0000313" key="1">
    <source>
        <dbReference type="EMBL" id="VEL37589.1"/>
    </source>
</evidence>
<keyword evidence="2" id="KW-1185">Reference proteome</keyword>